<dbReference type="RefSeq" id="WP_132120729.1">
    <property type="nucleotide sequence ID" value="NZ_SLWS01000006.1"/>
</dbReference>
<evidence type="ECO:0000313" key="3">
    <source>
        <dbReference type="Proteomes" id="UP000295680"/>
    </source>
</evidence>
<dbReference type="EMBL" id="SLWS01000006">
    <property type="protein sequence ID" value="TCO57018.1"/>
    <property type="molecule type" value="Genomic_DNA"/>
</dbReference>
<feature type="domain" description="DUF2087" evidence="1">
    <location>
        <begin position="17"/>
        <end position="87"/>
    </location>
</feature>
<dbReference type="InterPro" id="IPR039261">
    <property type="entry name" value="FNR_nucleotide-bd"/>
</dbReference>
<reference evidence="2 3" key="1">
    <citation type="submission" date="2019-03" db="EMBL/GenBank/DDBJ databases">
        <title>Genomic Encyclopedia of Type Strains, Phase IV (KMG-IV): sequencing the most valuable type-strain genomes for metagenomic binning, comparative biology and taxonomic classification.</title>
        <authorList>
            <person name="Goeker M."/>
        </authorList>
    </citation>
    <scope>NUCLEOTIDE SEQUENCE [LARGE SCALE GENOMIC DNA]</scope>
    <source>
        <strain evidence="2 3">DSM 45934</strain>
    </source>
</reference>
<dbReference type="Pfam" id="PF09860">
    <property type="entry name" value="DUF2087"/>
    <property type="match status" value="1"/>
</dbReference>
<dbReference type="InterPro" id="IPR018656">
    <property type="entry name" value="DUF2087"/>
</dbReference>
<proteinExistence type="predicted"/>
<dbReference type="OrthoDB" id="529288at2"/>
<protein>
    <recommendedName>
        <fullName evidence="1">DUF2087 domain-containing protein</fullName>
    </recommendedName>
</protein>
<dbReference type="Gene3D" id="3.40.50.80">
    <property type="entry name" value="Nucleotide-binding domain of ferredoxin-NADP reductase (FNR) module"/>
    <property type="match status" value="1"/>
</dbReference>
<organism evidence="2 3">
    <name type="scientific">Actinocrispum wychmicini</name>
    <dbReference type="NCBI Taxonomy" id="1213861"/>
    <lineage>
        <taxon>Bacteria</taxon>
        <taxon>Bacillati</taxon>
        <taxon>Actinomycetota</taxon>
        <taxon>Actinomycetes</taxon>
        <taxon>Pseudonocardiales</taxon>
        <taxon>Pseudonocardiaceae</taxon>
        <taxon>Actinocrispum</taxon>
    </lineage>
</organism>
<evidence type="ECO:0000313" key="2">
    <source>
        <dbReference type="EMBL" id="TCO57018.1"/>
    </source>
</evidence>
<dbReference type="Proteomes" id="UP000295680">
    <property type="component" value="Unassembled WGS sequence"/>
</dbReference>
<sequence length="96" mass="11241">MLPEYDKVVRTFIQDGHLVRFPARRGRRRLLLELIASSFEPGRRFPEREVNVVLRAWCAGGQADYVTLRRYLVDEGLLSREHGEYWRTGGWVPVTP</sequence>
<comment type="caution">
    <text evidence="2">The sequence shown here is derived from an EMBL/GenBank/DDBJ whole genome shotgun (WGS) entry which is preliminary data.</text>
</comment>
<accession>A0A4R2JJ44</accession>
<keyword evidence="3" id="KW-1185">Reference proteome</keyword>
<gene>
    <name evidence="2" type="ORF">EV192_106493</name>
</gene>
<dbReference type="AlphaFoldDB" id="A0A4R2JJ44"/>
<name>A0A4R2JJ44_9PSEU</name>
<evidence type="ECO:0000259" key="1">
    <source>
        <dbReference type="Pfam" id="PF09860"/>
    </source>
</evidence>